<organism evidence="5 6">
    <name type="scientific">Xenophilus arseniciresistens</name>
    <dbReference type="NCBI Taxonomy" id="1283306"/>
    <lineage>
        <taxon>Bacteria</taxon>
        <taxon>Pseudomonadati</taxon>
        <taxon>Pseudomonadota</taxon>
        <taxon>Betaproteobacteria</taxon>
        <taxon>Burkholderiales</taxon>
        <taxon>Comamonadaceae</taxon>
        <taxon>Xenophilus</taxon>
    </lineage>
</organism>
<feature type="chain" id="PRO_5042066823" evidence="2">
    <location>
        <begin position="16"/>
        <end position="2519"/>
    </location>
</feature>
<dbReference type="InterPro" id="IPR036737">
    <property type="entry name" value="OmpA-like_sf"/>
</dbReference>
<feature type="domain" description="DUF11" evidence="4">
    <location>
        <begin position="877"/>
        <end position="987"/>
    </location>
</feature>
<dbReference type="PANTHER" id="PTHR34819">
    <property type="entry name" value="LARGE CYSTEINE-RICH PERIPLASMIC PROTEIN OMCB"/>
    <property type="match status" value="1"/>
</dbReference>
<proteinExistence type="predicted"/>
<feature type="region of interest" description="Disordered" evidence="1">
    <location>
        <begin position="503"/>
        <end position="543"/>
    </location>
</feature>
<dbReference type="Pfam" id="PF00691">
    <property type="entry name" value="OmpA"/>
    <property type="match status" value="1"/>
</dbReference>
<evidence type="ECO:0000256" key="2">
    <source>
        <dbReference type="SAM" id="SignalP"/>
    </source>
</evidence>
<feature type="compositionally biased region" description="Polar residues" evidence="1">
    <location>
        <begin position="533"/>
        <end position="543"/>
    </location>
</feature>
<evidence type="ECO:0000256" key="1">
    <source>
        <dbReference type="SAM" id="MobiDB-lite"/>
    </source>
</evidence>
<dbReference type="Pfam" id="PF01345">
    <property type="entry name" value="DUF11"/>
    <property type="match status" value="1"/>
</dbReference>
<feature type="signal peptide" evidence="2">
    <location>
        <begin position="1"/>
        <end position="15"/>
    </location>
</feature>
<keyword evidence="2" id="KW-0732">Signal</keyword>
<feature type="region of interest" description="Disordered" evidence="1">
    <location>
        <begin position="1152"/>
        <end position="1171"/>
    </location>
</feature>
<dbReference type="InterPro" id="IPR001434">
    <property type="entry name" value="OmcB-like_DUF11"/>
</dbReference>
<evidence type="ECO:0000313" key="6">
    <source>
        <dbReference type="Proteomes" id="UP001212602"/>
    </source>
</evidence>
<feature type="domain" description="OmpA-like" evidence="3">
    <location>
        <begin position="2411"/>
        <end position="2492"/>
    </location>
</feature>
<evidence type="ECO:0000313" key="5">
    <source>
        <dbReference type="EMBL" id="MDA7417542.1"/>
    </source>
</evidence>
<comment type="caution">
    <text evidence="5">The sequence shown here is derived from an EMBL/GenBank/DDBJ whole genome shotgun (WGS) entry which is preliminary data.</text>
</comment>
<gene>
    <name evidence="5" type="ORF">PGB34_14330</name>
</gene>
<reference evidence="5" key="1">
    <citation type="submission" date="2023-01" db="EMBL/GenBank/DDBJ databases">
        <title>Xenophilus mangrovi sp. nov., isolated from soil of Mangrove nature reserve.</title>
        <authorList>
            <person name="Xu S."/>
            <person name="Liu Z."/>
            <person name="Xu Y."/>
        </authorList>
    </citation>
    <scope>NUCLEOTIDE SEQUENCE</scope>
    <source>
        <strain evidence="5">YW8</strain>
    </source>
</reference>
<dbReference type="RefSeq" id="WP_271428761.1">
    <property type="nucleotide sequence ID" value="NZ_JAQIPB010000006.1"/>
</dbReference>
<dbReference type="Proteomes" id="UP001212602">
    <property type="component" value="Unassembled WGS sequence"/>
</dbReference>
<dbReference type="Gene3D" id="3.30.1330.60">
    <property type="entry name" value="OmpA-like domain"/>
    <property type="match status" value="1"/>
</dbReference>
<dbReference type="EMBL" id="JAQIPB010000006">
    <property type="protein sequence ID" value="MDA7417542.1"/>
    <property type="molecule type" value="Genomic_DNA"/>
</dbReference>
<evidence type="ECO:0000259" key="4">
    <source>
        <dbReference type="Pfam" id="PF01345"/>
    </source>
</evidence>
<dbReference type="InterPro" id="IPR051172">
    <property type="entry name" value="Chlamydia_OmcB"/>
</dbReference>
<accession>A0AAE3SZU1</accession>
<dbReference type="SUPFAM" id="SSF103088">
    <property type="entry name" value="OmpA-like"/>
    <property type="match status" value="1"/>
</dbReference>
<evidence type="ECO:0000259" key="3">
    <source>
        <dbReference type="Pfam" id="PF00691"/>
    </source>
</evidence>
<dbReference type="NCBIfam" id="TIGR01451">
    <property type="entry name" value="B_ant_repeat"/>
    <property type="match status" value="1"/>
</dbReference>
<dbReference type="InterPro" id="IPR006665">
    <property type="entry name" value="OmpA-like"/>
</dbReference>
<name>A0AAE3SZU1_9BURK</name>
<protein>
    <submittedName>
        <fullName evidence="5">OmpA family protein</fullName>
    </submittedName>
</protein>
<dbReference type="InterPro" id="IPR047589">
    <property type="entry name" value="DUF11_rpt"/>
</dbReference>
<sequence>MGLAHLLAMPMAAHAVPVPAGTVIRSFATATYNPGGIAQTETVNSNEVIATVLPVEALVLTQDQTVSRPPGSIVTLSHLLANTGNVASSYTISLLNNAAGCAADTLDLSSLRVLRDTNNNGVADPADPPVVLDAAGALTLQPGEAVSLLVQGTVPNVPAGAACVGLSATTALQRLSDTNRDTINVGTAAALTLVKSASYPSPVLPGQTRIDFTVTGSNIGAQDAQPSNTVAPTGTPLLVDGASTALVLVRDLVPAGTQYIPGTLQSTAAGARRLFRLAGDAPFSYRTNADDASVVEVAIGIPQSVVRNGSIAMQFAVKVLADAGGDIRNTAQGYYNDGTMAATVPSNTVVIPLSQARLGVAKSASVPRPNRGADGQPDGTSNVRFKVSLRNYGTSWLYGVQATDLMEGADATQFGTYVAAAVPAANQYTIVPGSLALTSSGTTGATAPAVNPAFKGTADAQNLLAPGAVLAPGAQIVIEFDARINFTGRGVPLLNTAKATGALSAGGPTAATDDSVNGDNPDPDGDGNPGNNASPTPVSTQLPALTLSKQVSVPRRIAPGVYELDYTLKVSNTGTVPAPNVRLIDNLNCTFEMDKADGQVASWELVGVPTMANGALVAAKGFTGRATCDRAKLQSDDPYQVPTEIVLSLTDGSRALAPGQSELARFTVRLTEKPSAIGSRVTLTNKAWAAAFEQNTVNVTPSALVAAAAASTQVLLIDPQGVVYNAVTRQPVAGAVVTYVRQSCSSGASGPITAAEIHGSDTGLYSFNANGSVSMVTGADGAYQFYLRSPPVSGLCTYGLSVVPPVGSGYVAPSQLIPVTGGSFSSCGAVVPNALAPKDGEPTTHHFQVRAGVNPDGTACEAVHNHIPLDPGNVLGLVLRKEGSKRQAEFGDFIDYALTITNKTGFPVTGVSFNDSLPPGFAYVANSARLNGQVVPNPAGGAGPGLIFNFPSLVIAPDQSAMVRYRARIGVGAPTEGDAINRARAVSGPMQSNLASWKVRVTGGVFSDEAFAFGKVYMDCKRDGRQEGTDEIGVPGVRLYLENGTHVITDVEGKWSLYGLKPVTHVLRVDQTTLPAGARLALLDNRNAGAPESRFVDLKKGEFHKANFIVDNCDNKAVLDEVAARRAAIAAQPDTEAEAQVRLRLDPEGRVLPVGDRRGMPASGQALASGSTGIVQTTSAPLIALPAPSTNSSTFVGGVGGTIGGTLGTQPNASMPLSATPTPIPAGSLFKPLGGLPTAGQSASATAGSATGVGVLPVRPIGMGGAMLEPGGQPLLAQPAPGPVPLENLLPQMEGNALAFIELKDRDTVAGQSINVRVKGNADGGFRLSVNGSAVDERRVGKKSQLPSKKLLAWEYIGVVLKPGANQLKLEAVDPFGNVRGTAQEITIVAPDKLSAVEIDLPEAAYADLRTPVLIKVRLVDAAGVPITARTQLTLEADRGRWLDEDLNPDEPGAQVFMEGGAAQFRLLPPGEPGDARIRVSAANLVKEVRLALLPELRPMIGVGIVEGVLDFTKRGKLPLGAMPAGAAFEAELSGLKDDKRNSRASGRAAFFFKGTIKGEYLLTAAYDSDKTQKDRLFRDIRPDEFYPIYGDSSLKGFDAQSTQKLYVRIDKNRSYLLYGDFTTTSSTEVRSLSQSNRSLTGLKHVYESDRVRATTYASRTAQTQQVEEFRALGTSGPYYLNSSNGEFVDNSEQIEIVVRDRNQPNIVLQRTPVARFVDYTVEPLTGRILFTHPISSVDANLNPQSIRVTYEVDSGGPKFTVAGTDVQVKVTDALQLGVVASTDRNPQNRRELRAVTGIARIGENTTVAAEVVKTRTDENGDGHGARVEARYQDEKLAVVALAAKTSEGFDNPGASFAGGHAEASARAEYRVDPTLAVRAEVLYSKDAIEEKARKGATLSVQKKLGEGTALEAGLRHGQSNSGFGSGSGFDYGQISSYNGQMGSSIGANSVTALGAAIAANNAELDTQTTVRARLSTQVPGVPNAQVFVEGEQDVKDSSRRVLAIGGNYAVSDKTRVYGRYELISSLYGPYDLNGAQRNNVGILGIESNYMEGGRVYNEYRISDADDGRAVQAAIGVRNTFKVTEHIRVTGGVEHARDLSGYSNSGNTGTGYAGGLGESTAVTSGIEYLTDRIKASGVFEARRGDDANTRLLSAGFGYKIDPAWSLLARSIVSDSEGQGMNAGNERHLQRHQIGVAYRPVDTDTWNALARYERRSEEVVGSGNAAGALNGSRVFGSDNGASLPGKSSADIVSAHLNYNPARGRVLSARYAAKVSRYDDGMLDSSYWAHLLHARYTQDINADWDFGVQGGVLQGKGGGLQKTFGVELGYQVYKNMWLSAGYNFVGLHDKDLTANEYTSKGAYLRLRFKFDETNLGFASAGGPAPAQAEKASFAPAPELAPLPARTVLQAQALFEAGKSFIKPEAHDTLDALAARIKATEAEVVIHISHAQATDGAQDPLQLNAQRTNAVRSYLINRGVDTMRLRTSLPEEAKAAEGEHGQPRDANSRWVLIAASERAAAP</sequence>
<keyword evidence="6" id="KW-1185">Reference proteome</keyword>